<keyword evidence="5" id="KW-1185">Reference proteome</keyword>
<evidence type="ECO:0000256" key="1">
    <source>
        <dbReference type="ARBA" id="ARBA00022737"/>
    </source>
</evidence>
<dbReference type="AlphaFoldDB" id="A0A7I8VDA1"/>
<dbReference type="PANTHER" id="PTHR23050">
    <property type="entry name" value="CALCIUM BINDING PROTEIN"/>
    <property type="match status" value="1"/>
</dbReference>
<dbReference type="SUPFAM" id="SSF47473">
    <property type="entry name" value="EF-hand"/>
    <property type="match status" value="1"/>
</dbReference>
<accession>A0A7I8VDA1</accession>
<dbReference type="InterPro" id="IPR050145">
    <property type="entry name" value="Centrin_CML-like"/>
</dbReference>
<proteinExistence type="predicted"/>
<dbReference type="SMART" id="SM00054">
    <property type="entry name" value="EFh"/>
    <property type="match status" value="4"/>
</dbReference>
<evidence type="ECO:0000256" key="2">
    <source>
        <dbReference type="ARBA" id="ARBA00022837"/>
    </source>
</evidence>
<dbReference type="Gene3D" id="1.10.238.10">
    <property type="entry name" value="EF-hand"/>
    <property type="match status" value="2"/>
</dbReference>
<dbReference type="InterPro" id="IPR002048">
    <property type="entry name" value="EF_hand_dom"/>
</dbReference>
<evidence type="ECO:0000313" key="4">
    <source>
        <dbReference type="EMBL" id="CAD5114333.1"/>
    </source>
</evidence>
<dbReference type="PROSITE" id="PS00018">
    <property type="entry name" value="EF_HAND_1"/>
    <property type="match status" value="3"/>
</dbReference>
<sequence>MADIKKAFPDNRLKDLQSAFLIFDQNKDGKITKDELQSVLEEAGADFTTNQIETFMKRVDADGNGSIDYHEFCSIMKDIVSTADQVETKFDAAFHAMDLDGDGKISQSELQQAVRELGDELSDQEALEIIKTVDKDGDGHINYEG</sequence>
<dbReference type="Proteomes" id="UP000549394">
    <property type="component" value="Unassembled WGS sequence"/>
</dbReference>
<dbReference type="InterPro" id="IPR011992">
    <property type="entry name" value="EF-hand-dom_pair"/>
</dbReference>
<keyword evidence="2" id="KW-0106">Calcium</keyword>
<feature type="domain" description="EF-hand" evidence="3">
    <location>
        <begin position="121"/>
        <end position="145"/>
    </location>
</feature>
<dbReference type="Pfam" id="PF13499">
    <property type="entry name" value="EF-hand_7"/>
    <property type="match status" value="2"/>
</dbReference>
<name>A0A7I8VDA1_9ANNE</name>
<organism evidence="4 5">
    <name type="scientific">Dimorphilus gyrociliatus</name>
    <dbReference type="NCBI Taxonomy" id="2664684"/>
    <lineage>
        <taxon>Eukaryota</taxon>
        <taxon>Metazoa</taxon>
        <taxon>Spiralia</taxon>
        <taxon>Lophotrochozoa</taxon>
        <taxon>Annelida</taxon>
        <taxon>Polychaeta</taxon>
        <taxon>Polychaeta incertae sedis</taxon>
        <taxon>Dinophilidae</taxon>
        <taxon>Dimorphilus</taxon>
    </lineage>
</organism>
<evidence type="ECO:0000259" key="3">
    <source>
        <dbReference type="PROSITE" id="PS50222"/>
    </source>
</evidence>
<dbReference type="GO" id="GO:0005509">
    <property type="term" value="F:calcium ion binding"/>
    <property type="evidence" value="ECO:0007669"/>
    <property type="project" value="InterPro"/>
</dbReference>
<keyword evidence="1" id="KW-0677">Repeat</keyword>
<feature type="domain" description="EF-hand" evidence="3">
    <location>
        <begin position="85"/>
        <end position="120"/>
    </location>
</feature>
<dbReference type="InterPro" id="IPR018247">
    <property type="entry name" value="EF_Hand_1_Ca_BS"/>
</dbReference>
<gene>
    <name evidence="4" type="ORF">DGYR_LOCUS3187</name>
</gene>
<evidence type="ECO:0000313" key="5">
    <source>
        <dbReference type="Proteomes" id="UP000549394"/>
    </source>
</evidence>
<dbReference type="EMBL" id="CAJFCJ010000005">
    <property type="protein sequence ID" value="CAD5114333.1"/>
    <property type="molecule type" value="Genomic_DNA"/>
</dbReference>
<reference evidence="4 5" key="1">
    <citation type="submission" date="2020-08" db="EMBL/GenBank/DDBJ databases">
        <authorList>
            <person name="Hejnol A."/>
        </authorList>
    </citation>
    <scope>NUCLEOTIDE SEQUENCE [LARGE SCALE GENOMIC DNA]</scope>
</reference>
<comment type="caution">
    <text evidence="4">The sequence shown here is derived from an EMBL/GenBank/DDBJ whole genome shotgun (WGS) entry which is preliminary data.</text>
</comment>
<dbReference type="FunFam" id="1.10.238.10:FF:000001">
    <property type="entry name" value="Calmodulin 1"/>
    <property type="match status" value="1"/>
</dbReference>
<feature type="domain" description="EF-hand" evidence="3">
    <location>
        <begin position="11"/>
        <end position="46"/>
    </location>
</feature>
<dbReference type="OrthoDB" id="26525at2759"/>
<dbReference type="PROSITE" id="PS50222">
    <property type="entry name" value="EF_HAND_2"/>
    <property type="match status" value="4"/>
</dbReference>
<protein>
    <submittedName>
        <fullName evidence="4">DgyrCDS3470</fullName>
    </submittedName>
</protein>
<feature type="domain" description="EF-hand" evidence="3">
    <location>
        <begin position="47"/>
        <end position="82"/>
    </location>
</feature>